<dbReference type="EMBL" id="KV448303">
    <property type="protein sequence ID" value="OAX38278.1"/>
    <property type="molecule type" value="Genomic_DNA"/>
</dbReference>
<protein>
    <submittedName>
        <fullName evidence="1">Uncharacterized protein</fullName>
    </submittedName>
</protein>
<dbReference type="AlphaFoldDB" id="A0A1B7N081"/>
<dbReference type="InParanoid" id="A0A1B7N081"/>
<evidence type="ECO:0000313" key="1">
    <source>
        <dbReference type="EMBL" id="OAX38278.1"/>
    </source>
</evidence>
<organism evidence="1 2">
    <name type="scientific">Rhizopogon vinicolor AM-OR11-026</name>
    <dbReference type="NCBI Taxonomy" id="1314800"/>
    <lineage>
        <taxon>Eukaryota</taxon>
        <taxon>Fungi</taxon>
        <taxon>Dikarya</taxon>
        <taxon>Basidiomycota</taxon>
        <taxon>Agaricomycotina</taxon>
        <taxon>Agaricomycetes</taxon>
        <taxon>Agaricomycetidae</taxon>
        <taxon>Boletales</taxon>
        <taxon>Suillineae</taxon>
        <taxon>Rhizopogonaceae</taxon>
        <taxon>Rhizopogon</taxon>
    </lineage>
</organism>
<gene>
    <name evidence="1" type="ORF">K503DRAFT_172120</name>
</gene>
<proteinExistence type="predicted"/>
<name>A0A1B7N081_9AGAM</name>
<keyword evidence="2" id="KW-1185">Reference proteome</keyword>
<accession>A0A1B7N081</accession>
<sequence length="99" mass="11533">MIRQVWKDCRFYGRVLSAGVLHKATSIKPKKGARDPFGKQRSLFVRRRIRARSTRMFCTCTISQTVLSSRISYRLLHSFTQDTIKDSVDEVDASPILRW</sequence>
<dbReference type="Proteomes" id="UP000092154">
    <property type="component" value="Unassembled WGS sequence"/>
</dbReference>
<evidence type="ECO:0000313" key="2">
    <source>
        <dbReference type="Proteomes" id="UP000092154"/>
    </source>
</evidence>
<reference evidence="1 2" key="1">
    <citation type="submission" date="2016-06" db="EMBL/GenBank/DDBJ databases">
        <title>Comparative genomics of the ectomycorrhizal sister species Rhizopogon vinicolor and Rhizopogon vesiculosus (Basidiomycota: Boletales) reveals a divergence of the mating type B locus.</title>
        <authorList>
            <consortium name="DOE Joint Genome Institute"/>
            <person name="Mujic A.B."/>
            <person name="Kuo A."/>
            <person name="Tritt A."/>
            <person name="Lipzen A."/>
            <person name="Chen C."/>
            <person name="Johnson J."/>
            <person name="Sharma A."/>
            <person name="Barry K."/>
            <person name="Grigoriev I.V."/>
            <person name="Spatafora J.W."/>
        </authorList>
    </citation>
    <scope>NUCLEOTIDE SEQUENCE [LARGE SCALE GENOMIC DNA]</scope>
    <source>
        <strain evidence="1 2">AM-OR11-026</strain>
    </source>
</reference>